<reference evidence="2" key="1">
    <citation type="submission" date="2020-03" db="EMBL/GenBank/DDBJ databases">
        <title>Castanea mollissima Vanexum genome sequencing.</title>
        <authorList>
            <person name="Staton M."/>
        </authorList>
    </citation>
    <scope>NUCLEOTIDE SEQUENCE</scope>
    <source>
        <tissue evidence="2">Leaf</tissue>
    </source>
</reference>
<dbReference type="SUPFAM" id="SSF81383">
    <property type="entry name" value="F-box domain"/>
    <property type="match status" value="2"/>
</dbReference>
<dbReference type="OrthoDB" id="1918565at2759"/>
<evidence type="ECO:0000313" key="3">
    <source>
        <dbReference type="Proteomes" id="UP000737018"/>
    </source>
</evidence>
<name>A0A8J4VK98_9ROSI</name>
<dbReference type="AlphaFoldDB" id="A0A8J4VK98"/>
<dbReference type="PANTHER" id="PTHR32278:SF111">
    <property type="entry name" value="F-BOX PROTEIN PP2-B12-RELATED"/>
    <property type="match status" value="1"/>
</dbReference>
<evidence type="ECO:0000313" key="2">
    <source>
        <dbReference type="EMBL" id="KAF3960057.1"/>
    </source>
</evidence>
<dbReference type="Pfam" id="PF12937">
    <property type="entry name" value="F-box-like"/>
    <property type="match status" value="1"/>
</dbReference>
<dbReference type="InterPro" id="IPR036047">
    <property type="entry name" value="F-box-like_dom_sf"/>
</dbReference>
<dbReference type="Proteomes" id="UP000737018">
    <property type="component" value="Unassembled WGS sequence"/>
</dbReference>
<dbReference type="Pfam" id="PF14299">
    <property type="entry name" value="PP2"/>
    <property type="match status" value="1"/>
</dbReference>
<protein>
    <recommendedName>
        <fullName evidence="1">F-box domain-containing protein</fullName>
    </recommendedName>
</protein>
<sequence length="388" mass="43073">MVSVSQRNGFAELPEGCIANILSWTTPKDAGRAGAVDPLFRAAAESDTVWNRMLPSGWEAIIAQSVTPLNFPSLKHLFLSLSDNPILIDGARKVRFYRLVSKREREENDGKREREGKRNGPPLGADISVLPEGCISDIFSLTSPKDACRVCAVSPIFRAAAESNAVWERFLPSDYQAIIARSSSSSESLNLCSKKQIYLSLSDNPILIDDSKKSFFLDKSSGKKCYLLSARELSIVWGNTPTYWRWISLPEAEAEASRFPEVAELNYVWFFDISCKMSTSILSPNTHYATYLVYKLRNTASGFGGRPFRASVETIGGGEVHEQTVHLGLFVMRNDGWDRDQANKGGRTRPVGDSTTSKSIFLELLSLSSGVYVGLMMEMLLYFKTLST</sequence>
<proteinExistence type="predicted"/>
<keyword evidence="3" id="KW-1185">Reference proteome</keyword>
<dbReference type="EMBL" id="JRKL02002188">
    <property type="protein sequence ID" value="KAF3960057.1"/>
    <property type="molecule type" value="Genomic_DNA"/>
</dbReference>
<feature type="domain" description="F-box" evidence="1">
    <location>
        <begin position="130"/>
        <end position="170"/>
    </location>
</feature>
<organism evidence="2 3">
    <name type="scientific">Castanea mollissima</name>
    <name type="common">Chinese chestnut</name>
    <dbReference type="NCBI Taxonomy" id="60419"/>
    <lineage>
        <taxon>Eukaryota</taxon>
        <taxon>Viridiplantae</taxon>
        <taxon>Streptophyta</taxon>
        <taxon>Embryophyta</taxon>
        <taxon>Tracheophyta</taxon>
        <taxon>Spermatophyta</taxon>
        <taxon>Magnoliopsida</taxon>
        <taxon>eudicotyledons</taxon>
        <taxon>Gunneridae</taxon>
        <taxon>Pentapetalae</taxon>
        <taxon>rosids</taxon>
        <taxon>fabids</taxon>
        <taxon>Fagales</taxon>
        <taxon>Fagaceae</taxon>
        <taxon>Castanea</taxon>
    </lineage>
</organism>
<dbReference type="InterPro" id="IPR001810">
    <property type="entry name" value="F-box_dom"/>
</dbReference>
<dbReference type="InterPro" id="IPR025886">
    <property type="entry name" value="PP2-like"/>
</dbReference>
<comment type="caution">
    <text evidence="2">The sequence shown here is derived from an EMBL/GenBank/DDBJ whole genome shotgun (WGS) entry which is preliminary data.</text>
</comment>
<dbReference type="PANTHER" id="PTHR32278">
    <property type="entry name" value="F-BOX DOMAIN-CONTAINING PROTEIN"/>
    <property type="match status" value="1"/>
</dbReference>
<evidence type="ECO:0000259" key="1">
    <source>
        <dbReference type="SMART" id="SM00256"/>
    </source>
</evidence>
<dbReference type="SMART" id="SM00256">
    <property type="entry name" value="FBOX"/>
    <property type="match status" value="2"/>
</dbReference>
<gene>
    <name evidence="2" type="ORF">CMV_015194</name>
</gene>
<dbReference type="Gene3D" id="1.20.1280.50">
    <property type="match status" value="1"/>
</dbReference>
<feature type="domain" description="F-box" evidence="1">
    <location>
        <begin position="13"/>
        <end position="53"/>
    </location>
</feature>
<dbReference type="CDD" id="cd22162">
    <property type="entry name" value="F-box_AtSKIP3-like"/>
    <property type="match status" value="2"/>
</dbReference>
<accession>A0A8J4VK98</accession>